<reference evidence="1 2" key="2">
    <citation type="journal article" date="2003" name="DNA Res.">
        <title>Complete genome structure of Gloeobacter violaceus PCC 7421, a cyanobacterium that lacks thylakoids (supplement).</title>
        <authorList>
            <person name="Nakamura Y."/>
            <person name="Kaneko T."/>
            <person name="Sato S."/>
            <person name="Mimuro M."/>
            <person name="Miyashita H."/>
            <person name="Tsuchiya T."/>
            <person name="Sasamoto S."/>
            <person name="Watanabe A."/>
            <person name="Kawashima K."/>
            <person name="Kishida Y."/>
            <person name="Kiyokawa C."/>
            <person name="Kohara M."/>
            <person name="Matsumoto M."/>
            <person name="Matsuno A."/>
            <person name="Nakazaki N."/>
            <person name="Shimpo S."/>
            <person name="Takeuchi C."/>
            <person name="Yamada M."/>
            <person name="Tabata S."/>
        </authorList>
    </citation>
    <scope>NUCLEOTIDE SEQUENCE [LARGE SCALE GENOMIC DNA]</scope>
    <source>
        <strain evidence="2">ATCC 29082 / PCC 7421</strain>
    </source>
</reference>
<dbReference type="InterPro" id="IPR029060">
    <property type="entry name" value="PIN-like_dom_sf"/>
</dbReference>
<reference evidence="1 2" key="1">
    <citation type="journal article" date="2003" name="DNA Res.">
        <title>Complete genome structure of Gloeobacter violaceus PCC 7421, a cyanobacterium that lacks thylakoids.</title>
        <authorList>
            <person name="Nakamura Y."/>
            <person name="Kaneko T."/>
            <person name="Sato S."/>
            <person name="Mimuro M."/>
            <person name="Miyashita H."/>
            <person name="Tsuchiya T."/>
            <person name="Sasamoto S."/>
            <person name="Watanabe A."/>
            <person name="Kawashima K."/>
            <person name="Kishida Y."/>
            <person name="Kiyokawa C."/>
            <person name="Kohara M."/>
            <person name="Matsumoto M."/>
            <person name="Matsuno A."/>
            <person name="Nakazaki N."/>
            <person name="Shimpo S."/>
            <person name="Takeuchi C."/>
            <person name="Yamada M."/>
            <person name="Tabata S."/>
        </authorList>
    </citation>
    <scope>NUCLEOTIDE SEQUENCE [LARGE SCALE GENOMIC DNA]</scope>
    <source>
        <strain evidence="2">ATCC 29082 / PCC 7421</strain>
    </source>
</reference>
<organism evidence="1 2">
    <name type="scientific">Gloeobacter violaceus (strain ATCC 29082 / PCC 7421)</name>
    <dbReference type="NCBI Taxonomy" id="251221"/>
    <lineage>
        <taxon>Bacteria</taxon>
        <taxon>Bacillati</taxon>
        <taxon>Cyanobacteriota</taxon>
        <taxon>Cyanophyceae</taxon>
        <taxon>Gloeobacterales</taxon>
        <taxon>Gloeobacteraceae</taxon>
        <taxon>Gloeobacter</taxon>
    </lineage>
</organism>
<protein>
    <submittedName>
        <fullName evidence="1">Gsl2445 protein</fullName>
    </submittedName>
</protein>
<evidence type="ECO:0000313" key="1">
    <source>
        <dbReference type="EMBL" id="BAC90386.1"/>
    </source>
</evidence>
<evidence type="ECO:0000313" key="2">
    <source>
        <dbReference type="Proteomes" id="UP000000557"/>
    </source>
</evidence>
<gene>
    <name evidence="1" type="ordered locus">gsl2445</name>
</gene>
<dbReference type="STRING" id="251221.gene:10759942"/>
<keyword evidence="2" id="KW-1185">Reference proteome</keyword>
<dbReference type="KEGG" id="gvi:gsl2445"/>
<dbReference type="OrthoDB" id="13900at2"/>
<dbReference type="SUPFAM" id="SSF88723">
    <property type="entry name" value="PIN domain-like"/>
    <property type="match status" value="1"/>
</dbReference>
<dbReference type="AlphaFoldDB" id="Q7NHU0"/>
<dbReference type="eggNOG" id="COG5573">
    <property type="taxonomic scope" value="Bacteria"/>
</dbReference>
<dbReference type="RefSeq" id="WP_011142440.1">
    <property type="nucleotide sequence ID" value="NC_005125.1"/>
</dbReference>
<dbReference type="HOGENOM" id="CLU_2508036_0_0_3"/>
<dbReference type="EnsemblBacteria" id="BAC90386">
    <property type="protein sequence ID" value="BAC90386"/>
    <property type="gene ID" value="BAC90386"/>
</dbReference>
<accession>Q7NHU0</accession>
<proteinExistence type="predicted"/>
<name>Q7NHU0_GLOVI</name>
<dbReference type="InParanoid" id="Q7NHU0"/>
<dbReference type="Proteomes" id="UP000000557">
    <property type="component" value="Chromosome"/>
</dbReference>
<sequence length="85" mass="9720">MTRKVAYTLAPQPAARIIADLSSWPVHRPGVEDILYAVALQERFAISFWDAMLFSSAQQLQCEVLWSEDLNTGQLYGRTRVYNPF</sequence>
<dbReference type="EMBL" id="BA000045">
    <property type="protein sequence ID" value="BAC90386.1"/>
    <property type="molecule type" value="Genomic_DNA"/>
</dbReference>